<proteinExistence type="predicted"/>
<dbReference type="PATRIC" id="fig|571915.4.peg.3269"/>
<organism evidence="1 2">
    <name type="scientific">Corynebacterium mustelae</name>
    <dbReference type="NCBI Taxonomy" id="571915"/>
    <lineage>
        <taxon>Bacteria</taxon>
        <taxon>Bacillati</taxon>
        <taxon>Actinomycetota</taxon>
        <taxon>Actinomycetes</taxon>
        <taxon>Mycobacteriales</taxon>
        <taxon>Corynebacteriaceae</taxon>
        <taxon>Corynebacterium</taxon>
    </lineage>
</organism>
<protein>
    <submittedName>
        <fullName evidence="1">Uncharacterized protein</fullName>
    </submittedName>
</protein>
<evidence type="ECO:0000313" key="2">
    <source>
        <dbReference type="Proteomes" id="UP000035199"/>
    </source>
</evidence>
<gene>
    <name evidence="1" type="ORF">CMUST_15225</name>
</gene>
<reference evidence="2" key="2">
    <citation type="submission" date="2015-05" db="EMBL/GenBank/DDBJ databases">
        <title>Complete genome sequence of Corynebacterium mustelae DSM 45274, isolated from various tissues of a male ferret with lethal sepsis.</title>
        <authorList>
            <person name="Ruckert C."/>
            <person name="Albersmeier A."/>
            <person name="Winkler A."/>
            <person name="Tauch A."/>
        </authorList>
    </citation>
    <scope>NUCLEOTIDE SEQUENCE [LARGE SCALE GENOMIC DNA]</scope>
    <source>
        <strain evidence="2">DSM 45274</strain>
    </source>
</reference>
<dbReference type="EMBL" id="CP011542">
    <property type="protein sequence ID" value="AKK07334.1"/>
    <property type="molecule type" value="Genomic_DNA"/>
</dbReference>
<reference evidence="1 2" key="1">
    <citation type="journal article" date="2015" name="Genome Announc.">
        <title>Complete Genome Sequence of the Type Strain Corynebacterium mustelae DSM 45274, Isolated from Various Tissues of a Male Ferret with Lethal Sepsis.</title>
        <authorList>
            <person name="Ruckert C."/>
            <person name="Eimer J."/>
            <person name="Winkler A."/>
            <person name="Tauch A."/>
        </authorList>
    </citation>
    <scope>NUCLEOTIDE SEQUENCE [LARGE SCALE GENOMIC DNA]</scope>
    <source>
        <strain evidence="1 2">DSM 45274</strain>
    </source>
</reference>
<dbReference type="KEGG" id="cmv:CMUST_15225"/>
<evidence type="ECO:0000313" key="1">
    <source>
        <dbReference type="EMBL" id="AKK07334.1"/>
    </source>
</evidence>
<accession>A0A0G3H1P4</accession>
<name>A0A0G3H1P4_9CORY</name>
<dbReference type="AlphaFoldDB" id="A0A0G3H1P4"/>
<dbReference type="Proteomes" id="UP000035199">
    <property type="component" value="Chromosome"/>
</dbReference>
<sequence>MAAGGITETPVDECGQTTGIQTGITVHRFRVIPRSTLVVFRLTNGHMRKRDLSGFHGV</sequence>
<dbReference type="STRING" id="571915.CMUST_15225"/>
<keyword evidence="2" id="KW-1185">Reference proteome</keyword>